<evidence type="ECO:0000313" key="7">
    <source>
        <dbReference type="Proteomes" id="UP000030661"/>
    </source>
</evidence>
<dbReference type="Gene3D" id="3.90.550.10">
    <property type="entry name" value="Spore Coat Polysaccharide Biosynthesis Protein SpsA, Chain A"/>
    <property type="match status" value="1"/>
</dbReference>
<evidence type="ECO:0000256" key="4">
    <source>
        <dbReference type="SAM" id="MobiDB-lite"/>
    </source>
</evidence>
<dbReference type="GO" id="GO:0009247">
    <property type="term" value="P:glycolipid biosynthetic process"/>
    <property type="evidence" value="ECO:0007669"/>
    <property type="project" value="TreeGrafter"/>
</dbReference>
<dbReference type="CDD" id="cd06442">
    <property type="entry name" value="DPM1_like"/>
    <property type="match status" value="1"/>
</dbReference>
<comment type="similarity">
    <text evidence="1">Belongs to the glycosyltransferase 2 family.</text>
</comment>
<keyword evidence="2" id="KW-0328">Glycosyltransferase</keyword>
<dbReference type="STRING" id="1499967.U27_05437"/>
<feature type="domain" description="Glycosyltransferase 2-like" evidence="5">
    <location>
        <begin position="6"/>
        <end position="170"/>
    </location>
</feature>
<dbReference type="PANTHER" id="PTHR43398:SF1">
    <property type="entry name" value="DOLICHOL-PHOSPHATE MANNOSYLTRANSFERASE SUBUNIT 1"/>
    <property type="match status" value="1"/>
</dbReference>
<dbReference type="GO" id="GO:0016020">
    <property type="term" value="C:membrane"/>
    <property type="evidence" value="ECO:0007669"/>
    <property type="project" value="GOC"/>
</dbReference>
<dbReference type="AlphaFoldDB" id="A0A081C1K8"/>
<name>A0A081C1K8_VECG1</name>
<feature type="region of interest" description="Disordered" evidence="4">
    <location>
        <begin position="255"/>
        <end position="274"/>
    </location>
</feature>
<dbReference type="InterPro" id="IPR001173">
    <property type="entry name" value="Glyco_trans_2-like"/>
</dbReference>
<sequence>MAKTMVVIPTYNEKENLEYLVRSILILHPDFFMTIVDDNSPDGTGELADNLAEFSPTMHVIHRPKKGGLGSAYVVGFRYALSTETDYIIEMDADLSHDPASLNDLVEAIEQYDLVVGSRYLNGVRVEGWPFRRLLLSKFANIYAAHVMVIPVWDCTSGFRCYRREVLEHIDLTRIRSDGYAFQIEMLYYAYTHGFHIKEVPIMFRERMHGYSKISRHVVWEAFWLVLRCHAPFWKIVRHLRYLFHDYNEFVQHHPVTQKKPEQKENVHPPAQDY</sequence>
<dbReference type="FunFam" id="3.90.550.10:FF:000122">
    <property type="entry name" value="Dolichol-phosphate mannosyltransferase subunit 1"/>
    <property type="match status" value="1"/>
</dbReference>
<reference evidence="6" key="1">
    <citation type="journal article" date="2015" name="PeerJ">
        <title>First genomic representation of candidate bacterial phylum KSB3 points to enhanced environmental sensing as a trigger of wastewater bulking.</title>
        <authorList>
            <person name="Sekiguchi Y."/>
            <person name="Ohashi A."/>
            <person name="Parks D.H."/>
            <person name="Yamauchi T."/>
            <person name="Tyson G.W."/>
            <person name="Hugenholtz P."/>
        </authorList>
    </citation>
    <scope>NUCLEOTIDE SEQUENCE [LARGE SCALE GENOMIC DNA]</scope>
</reference>
<dbReference type="InterPro" id="IPR029044">
    <property type="entry name" value="Nucleotide-diphossugar_trans"/>
</dbReference>
<keyword evidence="7" id="KW-1185">Reference proteome</keyword>
<dbReference type="GO" id="GO:0004582">
    <property type="term" value="F:dolichyl-phosphate beta-D-mannosyltransferase activity"/>
    <property type="evidence" value="ECO:0007669"/>
    <property type="project" value="InterPro"/>
</dbReference>
<dbReference type="eggNOG" id="COG1216">
    <property type="taxonomic scope" value="Bacteria"/>
</dbReference>
<evidence type="ECO:0000256" key="2">
    <source>
        <dbReference type="ARBA" id="ARBA00022676"/>
    </source>
</evidence>
<evidence type="ECO:0000259" key="5">
    <source>
        <dbReference type="Pfam" id="PF00535"/>
    </source>
</evidence>
<accession>A0A081C1K8</accession>
<dbReference type="HOGENOM" id="CLU_033536_13_0_0"/>
<dbReference type="EMBL" id="DF820467">
    <property type="protein sequence ID" value="GAK58463.1"/>
    <property type="molecule type" value="Genomic_DNA"/>
</dbReference>
<proteinExistence type="inferred from homology"/>
<dbReference type="Proteomes" id="UP000030661">
    <property type="component" value="Unassembled WGS sequence"/>
</dbReference>
<dbReference type="InterPro" id="IPR039528">
    <property type="entry name" value="DPM1-like"/>
</dbReference>
<evidence type="ECO:0000256" key="1">
    <source>
        <dbReference type="ARBA" id="ARBA00006739"/>
    </source>
</evidence>
<dbReference type="PANTHER" id="PTHR43398">
    <property type="entry name" value="DOLICHOL-PHOSPHATE MANNOSYLTRANSFERASE SUBUNIT 1"/>
    <property type="match status" value="1"/>
</dbReference>
<protein>
    <submittedName>
        <fullName evidence="6">Glycosyltransferase, group 2</fullName>
    </submittedName>
</protein>
<keyword evidence="3 6" id="KW-0808">Transferase</keyword>
<evidence type="ECO:0000256" key="3">
    <source>
        <dbReference type="ARBA" id="ARBA00022679"/>
    </source>
</evidence>
<dbReference type="SUPFAM" id="SSF53448">
    <property type="entry name" value="Nucleotide-diphospho-sugar transferases"/>
    <property type="match status" value="1"/>
</dbReference>
<dbReference type="Pfam" id="PF00535">
    <property type="entry name" value="Glycos_transf_2"/>
    <property type="match status" value="1"/>
</dbReference>
<gene>
    <name evidence="6" type="ORF">U27_05437</name>
</gene>
<evidence type="ECO:0000313" key="6">
    <source>
        <dbReference type="EMBL" id="GAK58463.1"/>
    </source>
</evidence>
<organism evidence="6">
    <name type="scientific">Vecturithrix granuli</name>
    <dbReference type="NCBI Taxonomy" id="1499967"/>
    <lineage>
        <taxon>Bacteria</taxon>
        <taxon>Candidatus Moduliflexota</taxon>
        <taxon>Candidatus Vecturitrichia</taxon>
        <taxon>Candidatus Vecturitrichales</taxon>
        <taxon>Candidatus Vecturitrichaceae</taxon>
        <taxon>Candidatus Vecturithrix</taxon>
    </lineage>
</organism>